<evidence type="ECO:0000256" key="11">
    <source>
        <dbReference type="ARBA" id="ARBA00023012"/>
    </source>
</evidence>
<feature type="transmembrane region" description="Helical" evidence="14">
    <location>
        <begin position="44"/>
        <end position="63"/>
    </location>
</feature>
<comment type="caution">
    <text evidence="16">The sequence shown here is derived from an EMBL/GenBank/DDBJ whole genome shotgun (WGS) entry which is preliminary data.</text>
</comment>
<evidence type="ECO:0000256" key="12">
    <source>
        <dbReference type="ARBA" id="ARBA00023136"/>
    </source>
</evidence>
<dbReference type="OrthoDB" id="9780487at2"/>
<dbReference type="PRINTS" id="PR00344">
    <property type="entry name" value="BCTRLSENSOR"/>
</dbReference>
<evidence type="ECO:0000256" key="7">
    <source>
        <dbReference type="ARBA" id="ARBA00022741"/>
    </source>
</evidence>
<dbReference type="SUPFAM" id="SSF55874">
    <property type="entry name" value="ATPase domain of HSP90 chaperone/DNA topoisomerase II/histidine kinase"/>
    <property type="match status" value="1"/>
</dbReference>
<dbReference type="EMBL" id="WMFL01000041">
    <property type="protein sequence ID" value="NJI01750.1"/>
    <property type="molecule type" value="Genomic_DNA"/>
</dbReference>
<feature type="domain" description="Histidine kinase" evidence="15">
    <location>
        <begin position="126"/>
        <end position="329"/>
    </location>
</feature>
<dbReference type="Pfam" id="PF02518">
    <property type="entry name" value="HATPase_c"/>
    <property type="match status" value="1"/>
</dbReference>
<evidence type="ECO:0000313" key="17">
    <source>
        <dbReference type="EMBL" id="OTW30036.1"/>
    </source>
</evidence>
<dbReference type="InterPro" id="IPR004358">
    <property type="entry name" value="Sig_transdc_His_kin-like_C"/>
</dbReference>
<dbReference type="PANTHER" id="PTHR45453:SF2">
    <property type="entry name" value="HISTIDINE KINASE"/>
    <property type="match status" value="1"/>
</dbReference>
<keyword evidence="4" id="KW-1003">Cell membrane</keyword>
<keyword evidence="5" id="KW-0808">Transferase</keyword>
<keyword evidence="6 14" id="KW-0812">Transmembrane</keyword>
<feature type="transmembrane region" description="Helical" evidence="14">
    <location>
        <begin position="12"/>
        <end position="38"/>
    </location>
</feature>
<keyword evidence="7" id="KW-0547">Nucleotide-binding</keyword>
<dbReference type="EC" id="2.7.13.3" evidence="3"/>
<evidence type="ECO:0000256" key="4">
    <source>
        <dbReference type="ARBA" id="ARBA00022475"/>
    </source>
</evidence>
<dbReference type="GO" id="GO:0005886">
    <property type="term" value="C:plasma membrane"/>
    <property type="evidence" value="ECO:0007669"/>
    <property type="project" value="UniProtKB-SubCell"/>
</dbReference>
<gene>
    <name evidence="17" type="ORF">B9M88_12080</name>
    <name evidence="16" type="ORF">GLV84_02575</name>
</gene>
<protein>
    <recommendedName>
        <fullName evidence="3">histidine kinase</fullName>
        <ecNumber evidence="3">2.7.13.3</ecNumber>
    </recommendedName>
    <alternativeName>
        <fullName evidence="13">Glycopeptide resistance-associated protein S</fullName>
    </alternativeName>
</protein>
<evidence type="ECO:0000256" key="6">
    <source>
        <dbReference type="ARBA" id="ARBA00022692"/>
    </source>
</evidence>
<evidence type="ECO:0000256" key="3">
    <source>
        <dbReference type="ARBA" id="ARBA00012438"/>
    </source>
</evidence>
<keyword evidence="9 17" id="KW-0067">ATP-binding</keyword>
<evidence type="ECO:0000256" key="5">
    <source>
        <dbReference type="ARBA" id="ARBA00022679"/>
    </source>
</evidence>
<evidence type="ECO:0000313" key="19">
    <source>
        <dbReference type="Proteomes" id="UP000646308"/>
    </source>
</evidence>
<dbReference type="PROSITE" id="PS50109">
    <property type="entry name" value="HIS_KIN"/>
    <property type="match status" value="1"/>
</dbReference>
<dbReference type="SMART" id="SM00387">
    <property type="entry name" value="HATPase_c"/>
    <property type="match status" value="1"/>
</dbReference>
<evidence type="ECO:0000256" key="9">
    <source>
        <dbReference type="ARBA" id="ARBA00022840"/>
    </source>
</evidence>
<dbReference type="GO" id="GO:0000155">
    <property type="term" value="F:phosphorelay sensor kinase activity"/>
    <property type="evidence" value="ECO:0007669"/>
    <property type="project" value="TreeGrafter"/>
</dbReference>
<dbReference type="GO" id="GO:0004721">
    <property type="term" value="F:phosphoprotein phosphatase activity"/>
    <property type="evidence" value="ECO:0007669"/>
    <property type="project" value="TreeGrafter"/>
</dbReference>
<dbReference type="EMBL" id="NEFX01000028">
    <property type="protein sequence ID" value="OTW30036.1"/>
    <property type="molecule type" value="Genomic_DNA"/>
</dbReference>
<proteinExistence type="predicted"/>
<keyword evidence="12 14" id="KW-0472">Membrane</keyword>
<dbReference type="InterPro" id="IPR036890">
    <property type="entry name" value="HATPase_C_sf"/>
</dbReference>
<keyword evidence="18" id="KW-1185">Reference proteome</keyword>
<dbReference type="InterPro" id="IPR005467">
    <property type="entry name" value="His_kinase_dom"/>
</dbReference>
<evidence type="ECO:0000256" key="14">
    <source>
        <dbReference type="SAM" id="Phobius"/>
    </source>
</evidence>
<keyword evidence="10 14" id="KW-1133">Transmembrane helix</keyword>
<dbReference type="Proteomes" id="UP000646308">
    <property type="component" value="Unassembled WGS sequence"/>
</dbReference>
<dbReference type="GO" id="GO:0016036">
    <property type="term" value="P:cellular response to phosphate starvation"/>
    <property type="evidence" value="ECO:0007669"/>
    <property type="project" value="TreeGrafter"/>
</dbReference>
<comment type="catalytic activity">
    <reaction evidence="1">
        <text>ATP + protein L-histidine = ADP + protein N-phospho-L-histidine.</text>
        <dbReference type="EC" id="2.7.13.3"/>
    </reaction>
</comment>
<organism evidence="16 19">
    <name type="scientific">Staphylococcus agnetis</name>
    <dbReference type="NCBI Taxonomy" id="985762"/>
    <lineage>
        <taxon>Bacteria</taxon>
        <taxon>Bacillati</taxon>
        <taxon>Bacillota</taxon>
        <taxon>Bacilli</taxon>
        <taxon>Bacillales</taxon>
        <taxon>Staphylococcaceae</taxon>
        <taxon>Staphylococcus</taxon>
    </lineage>
</organism>
<dbReference type="AlphaFoldDB" id="A0A2T4MDK7"/>
<reference evidence="16" key="2">
    <citation type="submission" date="2019-11" db="EMBL/GenBank/DDBJ databases">
        <title>Whole genome comparisons of Staphylococcus agnetis isolates from cattle and chickens.</title>
        <authorList>
            <person name="Rhoads D."/>
            <person name="Shwani A."/>
            <person name="Adkins P."/>
            <person name="Calcutt M."/>
            <person name="Middleton J."/>
        </authorList>
    </citation>
    <scope>NUCLEOTIDE SEQUENCE</scope>
    <source>
        <strain evidence="16">1387</strain>
    </source>
</reference>
<sequence>MKNKHILKLFIFDYASLFIIMFVVQSLFFSILLFLKGIWIKEALYFSFLTAFVLFLYVMFRLYRSGQLYGKLLQKHSNLNDYMIHDPRSYMEKQFNALIDHLIEEQAHQSVKYKEDKQLQKVLVYRFVHQMKTPVSVLKLMLENHENDMLAQPINQNLDKIQYNLNQMLSMYQLDDFKNDFVSEKVYLQDICKTCINNLKDYFITAQVYPRLEISDDTYVYSDSKWLKLVLHQLLTNAIKYSYKGQSVIIQVHRDANGVTLSVIDEGMGIHEAELKRIFDIFYVGSNGRNNADSSGIGLYIARTVIDNLGHTITIESQLNQGTQAHVHF</sequence>
<dbReference type="PANTHER" id="PTHR45453">
    <property type="entry name" value="PHOSPHATE REGULON SENSOR PROTEIN PHOR"/>
    <property type="match status" value="1"/>
</dbReference>
<dbReference type="RefSeq" id="WP_060552087.1">
    <property type="nucleotide sequence ID" value="NZ_CP009623.1"/>
</dbReference>
<comment type="subcellular location">
    <subcellularLocation>
        <location evidence="2">Cell membrane</location>
        <topology evidence="2">Multi-pass membrane protein</topology>
    </subcellularLocation>
</comment>
<name>A0A2T4MDK7_9STAP</name>
<dbReference type="InterPro" id="IPR050351">
    <property type="entry name" value="BphY/WalK/GraS-like"/>
</dbReference>
<evidence type="ECO:0000259" key="15">
    <source>
        <dbReference type="PROSITE" id="PS50109"/>
    </source>
</evidence>
<evidence type="ECO:0000256" key="8">
    <source>
        <dbReference type="ARBA" id="ARBA00022777"/>
    </source>
</evidence>
<dbReference type="InterPro" id="IPR003594">
    <property type="entry name" value="HATPase_dom"/>
</dbReference>
<dbReference type="KEGG" id="sagq:EP23_09545"/>
<accession>A0A2T4MDK7</accession>
<dbReference type="Proteomes" id="UP000195208">
    <property type="component" value="Unassembled WGS sequence"/>
</dbReference>
<evidence type="ECO:0000313" key="18">
    <source>
        <dbReference type="Proteomes" id="UP000195208"/>
    </source>
</evidence>
<evidence type="ECO:0000313" key="16">
    <source>
        <dbReference type="EMBL" id="NJI01750.1"/>
    </source>
</evidence>
<evidence type="ECO:0000256" key="1">
    <source>
        <dbReference type="ARBA" id="ARBA00000085"/>
    </source>
</evidence>
<evidence type="ECO:0000256" key="2">
    <source>
        <dbReference type="ARBA" id="ARBA00004651"/>
    </source>
</evidence>
<dbReference type="GO" id="GO:0005524">
    <property type="term" value="F:ATP binding"/>
    <property type="evidence" value="ECO:0007669"/>
    <property type="project" value="UniProtKB-KW"/>
</dbReference>
<dbReference type="Gene3D" id="3.30.565.10">
    <property type="entry name" value="Histidine kinase-like ATPase, C-terminal domain"/>
    <property type="match status" value="1"/>
</dbReference>
<dbReference type="GeneID" id="57692828"/>
<reference evidence="17 18" key="1">
    <citation type="submission" date="2017-04" db="EMBL/GenBank/DDBJ databases">
        <title>Staphylococcus agnetis, a potential pathogen in the broiler production.</title>
        <authorList>
            <person name="Poulsen L."/>
        </authorList>
    </citation>
    <scope>NUCLEOTIDE SEQUENCE [LARGE SCALE GENOMIC DNA]</scope>
    <source>
        <strain evidence="17 18">723_310714_2_2_spleen</strain>
    </source>
</reference>
<keyword evidence="11" id="KW-0902">Two-component regulatory system</keyword>
<evidence type="ECO:0000256" key="10">
    <source>
        <dbReference type="ARBA" id="ARBA00022989"/>
    </source>
</evidence>
<keyword evidence="8 16" id="KW-0418">Kinase</keyword>
<evidence type="ECO:0000256" key="13">
    <source>
        <dbReference type="ARBA" id="ARBA00042987"/>
    </source>
</evidence>